<dbReference type="Pfam" id="PF00687">
    <property type="entry name" value="Ribosomal_L1"/>
    <property type="match status" value="1"/>
</dbReference>
<accession>A5DJU7</accession>
<reference evidence="2 3" key="1">
    <citation type="journal article" date="2009" name="Nature">
        <title>Evolution of pathogenicity and sexual reproduction in eight Candida genomes.</title>
        <authorList>
            <person name="Butler G."/>
            <person name="Rasmussen M.D."/>
            <person name="Lin M.F."/>
            <person name="Santos M.A."/>
            <person name="Sakthikumar S."/>
            <person name="Munro C.A."/>
            <person name="Rheinbay E."/>
            <person name="Grabherr M."/>
            <person name="Forche A."/>
            <person name="Reedy J.L."/>
            <person name="Agrafioti I."/>
            <person name="Arnaud M.B."/>
            <person name="Bates S."/>
            <person name="Brown A.J."/>
            <person name="Brunke S."/>
            <person name="Costanzo M.C."/>
            <person name="Fitzpatrick D.A."/>
            <person name="de Groot P.W."/>
            <person name="Harris D."/>
            <person name="Hoyer L.L."/>
            <person name="Hube B."/>
            <person name="Klis F.M."/>
            <person name="Kodira C."/>
            <person name="Lennard N."/>
            <person name="Logue M.E."/>
            <person name="Martin R."/>
            <person name="Neiman A.M."/>
            <person name="Nikolaou E."/>
            <person name="Quail M.A."/>
            <person name="Quinn J."/>
            <person name="Santos M.C."/>
            <person name="Schmitzberger F.F."/>
            <person name="Sherlock G."/>
            <person name="Shah P."/>
            <person name="Silverstein K.A."/>
            <person name="Skrzypek M.S."/>
            <person name="Soll D."/>
            <person name="Staggs R."/>
            <person name="Stansfield I."/>
            <person name="Stumpf M.P."/>
            <person name="Sudbery P.E."/>
            <person name="Srikantha T."/>
            <person name="Zeng Q."/>
            <person name="Berman J."/>
            <person name="Berriman M."/>
            <person name="Heitman J."/>
            <person name="Gow N.A."/>
            <person name="Lorenz M.C."/>
            <person name="Birren B.W."/>
            <person name="Kellis M."/>
            <person name="Cuomo C.A."/>
        </authorList>
    </citation>
    <scope>NUCLEOTIDE SEQUENCE [LARGE SCALE GENOMIC DNA]</scope>
    <source>
        <strain evidence="3">ATCC 6260 / CBS 566 / DSM 6381 / JCM 1539 / NBRC 10279 / NRRL Y-324</strain>
    </source>
</reference>
<feature type="region of interest" description="Disordered" evidence="1">
    <location>
        <begin position="364"/>
        <end position="394"/>
    </location>
</feature>
<dbReference type="RefSeq" id="XP_001484167.2">
    <property type="nucleotide sequence ID" value="XM_001484117.1"/>
</dbReference>
<dbReference type="AlphaFoldDB" id="A5DJU7"/>
<name>A5DJU7_PICGU</name>
<dbReference type="OrthoDB" id="10251727at2759"/>
<evidence type="ECO:0000256" key="1">
    <source>
        <dbReference type="SAM" id="MobiDB-lite"/>
    </source>
</evidence>
<dbReference type="InterPro" id="IPR016095">
    <property type="entry name" value="Ribosomal_uL1_3-a/b-sand"/>
</dbReference>
<dbReference type="EMBL" id="CH408158">
    <property type="protein sequence ID" value="EDK39450.2"/>
    <property type="molecule type" value="Genomic_DNA"/>
</dbReference>
<dbReference type="FunCoup" id="A5DJU7">
    <property type="interactions" value="586"/>
</dbReference>
<evidence type="ECO:0008006" key="4">
    <source>
        <dbReference type="Google" id="ProtNLM"/>
    </source>
</evidence>
<dbReference type="Proteomes" id="UP000001997">
    <property type="component" value="Unassembled WGS sequence"/>
</dbReference>
<dbReference type="STRING" id="294746.A5DJU7"/>
<sequence>MSISSHHTTVIMARTRSQKGSSSPSAKAVSSPKVSKVAKSKKAEAKPSPKASKAKKPVAPKENDLSSARILKAVKALSKFAAGADNEKESSNGKAQLFDDNDENKSVFVQINTKKFQASKPNFKPKTIKLSHSMYEDGENNFKVCLILRDQLITSEDQLSKVEDANLRSLHQIVSLDTLKKEYKNFEKRRQFYSEYDMFLFDDALMNLMPTLLGKTFYGKGNSKLPIPIRVTSTSNPKTLSLDTVKNQLEKALSSTAYLLPVGVNISIKVGSFAGPLSNEEVAANISDVISSFELSSLKSILLKTEASPALPLFETEKLYDDEDVKQEDAEENGDKESTGVKLSTYEKGLLELGDPDEVAKLIGKKMGQTVSKERTKKVSKVTKPSKKTKSSKK</sequence>
<proteinExistence type="predicted"/>
<dbReference type="VEuPathDB" id="FungiDB:PGUG_03548"/>
<gene>
    <name evidence="2" type="ORF">PGUG_03548</name>
</gene>
<dbReference type="KEGG" id="pgu:PGUG_03548"/>
<feature type="compositionally biased region" description="Low complexity" evidence="1">
    <location>
        <begin position="21"/>
        <end position="37"/>
    </location>
</feature>
<keyword evidence="3" id="KW-1185">Reference proteome</keyword>
<dbReference type="eggNOG" id="KOG1685">
    <property type="taxonomic scope" value="Eukaryota"/>
</dbReference>
<evidence type="ECO:0000313" key="2">
    <source>
        <dbReference type="EMBL" id="EDK39450.2"/>
    </source>
</evidence>
<organism evidence="2 3">
    <name type="scientific">Meyerozyma guilliermondii (strain ATCC 6260 / CBS 566 / DSM 6381 / JCM 1539 / NBRC 10279 / NRRL Y-324)</name>
    <name type="common">Yeast</name>
    <name type="synonym">Candida guilliermondii</name>
    <dbReference type="NCBI Taxonomy" id="294746"/>
    <lineage>
        <taxon>Eukaryota</taxon>
        <taxon>Fungi</taxon>
        <taxon>Dikarya</taxon>
        <taxon>Ascomycota</taxon>
        <taxon>Saccharomycotina</taxon>
        <taxon>Pichiomycetes</taxon>
        <taxon>Debaryomycetaceae</taxon>
        <taxon>Meyerozyma</taxon>
    </lineage>
</organism>
<dbReference type="InterPro" id="IPR023674">
    <property type="entry name" value="Ribosomal_uL1-like"/>
</dbReference>
<dbReference type="InterPro" id="IPR028364">
    <property type="entry name" value="Ribosomal_uL1/biogenesis"/>
</dbReference>
<dbReference type="GeneID" id="5125964"/>
<feature type="region of interest" description="Disordered" evidence="1">
    <location>
        <begin position="1"/>
        <end position="65"/>
    </location>
</feature>
<protein>
    <recommendedName>
        <fullName evidence="4">Ribosomal protein L1</fullName>
    </recommendedName>
</protein>
<dbReference type="InParanoid" id="A5DJU7"/>
<dbReference type="HOGENOM" id="CLU_049748_1_0_1"/>
<feature type="compositionally biased region" description="Acidic residues" evidence="1">
    <location>
        <begin position="322"/>
        <end position="332"/>
    </location>
</feature>
<feature type="region of interest" description="Disordered" evidence="1">
    <location>
        <begin position="322"/>
        <end position="342"/>
    </location>
</feature>
<dbReference type="Gene3D" id="3.40.50.790">
    <property type="match status" value="1"/>
</dbReference>
<dbReference type="OMA" id="PQRAYKN"/>
<feature type="compositionally biased region" description="Basic residues" evidence="1">
    <location>
        <begin position="375"/>
        <end position="394"/>
    </location>
</feature>
<dbReference type="SUPFAM" id="SSF56808">
    <property type="entry name" value="Ribosomal protein L1"/>
    <property type="match status" value="1"/>
</dbReference>
<evidence type="ECO:0000313" key="3">
    <source>
        <dbReference type="Proteomes" id="UP000001997"/>
    </source>
</evidence>
<dbReference type="CDD" id="cd00403">
    <property type="entry name" value="Ribosomal_L1"/>
    <property type="match status" value="1"/>
</dbReference>